<sequence>MSDDIFKDLLTQSIDSLKGCISQEARPRLYDIRIYESFSKFVDVELLETLILEDGSFVASYVIITTLCKNIYKSHPFSNTYSVFGI</sequence>
<evidence type="ECO:0000313" key="1">
    <source>
        <dbReference type="EMBL" id="GAG80964.1"/>
    </source>
</evidence>
<protein>
    <submittedName>
        <fullName evidence="1">Uncharacterized protein</fullName>
    </submittedName>
</protein>
<dbReference type="AlphaFoldDB" id="X1AGC9"/>
<comment type="caution">
    <text evidence="1">The sequence shown here is derived from an EMBL/GenBank/DDBJ whole genome shotgun (WGS) entry which is preliminary data.</text>
</comment>
<reference evidence="1" key="1">
    <citation type="journal article" date="2014" name="Front. Microbiol.">
        <title>High frequency of phylogenetically diverse reductive dehalogenase-homologous genes in deep subseafloor sedimentary metagenomes.</title>
        <authorList>
            <person name="Kawai M."/>
            <person name="Futagami T."/>
            <person name="Toyoda A."/>
            <person name="Takaki Y."/>
            <person name="Nishi S."/>
            <person name="Hori S."/>
            <person name="Arai W."/>
            <person name="Tsubouchi T."/>
            <person name="Morono Y."/>
            <person name="Uchiyama I."/>
            <person name="Ito T."/>
            <person name="Fujiyama A."/>
            <person name="Inagaki F."/>
            <person name="Takami H."/>
        </authorList>
    </citation>
    <scope>NUCLEOTIDE SEQUENCE</scope>
    <source>
        <strain evidence="1">Expedition CK06-06</strain>
    </source>
</reference>
<name>X1AGC9_9ZZZZ</name>
<accession>X1AGC9</accession>
<proteinExistence type="predicted"/>
<gene>
    <name evidence="1" type="ORF">S01H4_21579</name>
</gene>
<dbReference type="EMBL" id="BART01009787">
    <property type="protein sequence ID" value="GAG80964.1"/>
    <property type="molecule type" value="Genomic_DNA"/>
</dbReference>
<organism evidence="1">
    <name type="scientific">marine sediment metagenome</name>
    <dbReference type="NCBI Taxonomy" id="412755"/>
    <lineage>
        <taxon>unclassified sequences</taxon>
        <taxon>metagenomes</taxon>
        <taxon>ecological metagenomes</taxon>
    </lineage>
</organism>